<organism evidence="2 3">
    <name type="scientific">Lasiosphaeris hirsuta</name>
    <dbReference type="NCBI Taxonomy" id="260670"/>
    <lineage>
        <taxon>Eukaryota</taxon>
        <taxon>Fungi</taxon>
        <taxon>Dikarya</taxon>
        <taxon>Ascomycota</taxon>
        <taxon>Pezizomycotina</taxon>
        <taxon>Sordariomycetes</taxon>
        <taxon>Sordariomycetidae</taxon>
        <taxon>Sordariales</taxon>
        <taxon>Lasiosphaeriaceae</taxon>
        <taxon>Lasiosphaeris</taxon>
    </lineage>
</organism>
<dbReference type="SUPFAM" id="SSF51556">
    <property type="entry name" value="Metallo-dependent hydrolases"/>
    <property type="match status" value="1"/>
</dbReference>
<dbReference type="Pfam" id="PF07969">
    <property type="entry name" value="Amidohydro_3"/>
    <property type="match status" value="1"/>
</dbReference>
<dbReference type="InterPro" id="IPR011059">
    <property type="entry name" value="Metal-dep_hydrolase_composite"/>
</dbReference>
<feature type="non-terminal residue" evidence="2">
    <location>
        <position position="248"/>
    </location>
</feature>
<reference evidence="2" key="1">
    <citation type="submission" date="2023-06" db="EMBL/GenBank/DDBJ databases">
        <title>Genome-scale phylogeny and comparative genomics of the fungal order Sordariales.</title>
        <authorList>
            <consortium name="Lawrence Berkeley National Laboratory"/>
            <person name="Hensen N."/>
            <person name="Bonometti L."/>
            <person name="Westerberg I."/>
            <person name="Brannstrom I.O."/>
            <person name="Guillou S."/>
            <person name="Cros-Aarteil S."/>
            <person name="Calhoun S."/>
            <person name="Haridas S."/>
            <person name="Kuo A."/>
            <person name="Mondo S."/>
            <person name="Pangilinan J."/>
            <person name="Riley R."/>
            <person name="Labutti K."/>
            <person name="Andreopoulos B."/>
            <person name="Lipzen A."/>
            <person name="Chen C."/>
            <person name="Yanf M."/>
            <person name="Daum C."/>
            <person name="Ng V."/>
            <person name="Clum A."/>
            <person name="Steindorff A."/>
            <person name="Ohm R."/>
            <person name="Martin F."/>
            <person name="Silar P."/>
            <person name="Natvig D."/>
            <person name="Lalanne C."/>
            <person name="Gautier V."/>
            <person name="Ament-Velasquez S.L."/>
            <person name="Kruys A."/>
            <person name="Hutchinson M.I."/>
            <person name="Powell A.J."/>
            <person name="Barry K."/>
            <person name="Miller A.N."/>
            <person name="Grigoriev I.V."/>
            <person name="Debuchy R."/>
            <person name="Gladieux P."/>
            <person name="Thoren M.H."/>
            <person name="Johannesson H."/>
        </authorList>
    </citation>
    <scope>NUCLEOTIDE SEQUENCE</scope>
    <source>
        <strain evidence="2">SMH4607-1</strain>
    </source>
</reference>
<comment type="caution">
    <text evidence="2">The sequence shown here is derived from an EMBL/GenBank/DDBJ whole genome shotgun (WGS) entry which is preliminary data.</text>
</comment>
<dbReference type="SUPFAM" id="SSF51338">
    <property type="entry name" value="Composite domain of metallo-dependent hydrolases"/>
    <property type="match status" value="1"/>
</dbReference>
<evidence type="ECO:0000313" key="3">
    <source>
        <dbReference type="Proteomes" id="UP001172102"/>
    </source>
</evidence>
<evidence type="ECO:0000259" key="1">
    <source>
        <dbReference type="Pfam" id="PF07969"/>
    </source>
</evidence>
<sequence>DTNGTINTEELLLPQDEITDSYHDGSLRGSLLLHNGRIHTMDKANTIATVLAVADGKIVYVGDSRADALHNFPSAMPPRSINLDGRMAVPGLIDCHNHIVLLGNRPGHHTPLERAWSIADVQKTYTRRAARVPRGAFITTIGGFNPNQFTERRLPTLAELDAAAPNHPVFLSTGFDGPSATNTLGAAFFASLPGDAAPPVSPAGAIPAGLATGRALLALRRRLTFADRTRSARDAMAYAASLGVTTHL</sequence>
<keyword evidence="3" id="KW-1185">Reference proteome</keyword>
<gene>
    <name evidence="2" type="ORF">B0H67DRAFT_445975</name>
</gene>
<dbReference type="Gene3D" id="3.10.310.70">
    <property type="match status" value="1"/>
</dbReference>
<dbReference type="EMBL" id="JAUKUA010000003">
    <property type="protein sequence ID" value="KAK0721041.1"/>
    <property type="molecule type" value="Genomic_DNA"/>
</dbReference>
<name>A0AA40E1R6_9PEZI</name>
<dbReference type="PANTHER" id="PTHR22642:SF2">
    <property type="entry name" value="PROTEIN LONG AFTER FAR-RED 3"/>
    <property type="match status" value="1"/>
</dbReference>
<dbReference type="Proteomes" id="UP001172102">
    <property type="component" value="Unassembled WGS sequence"/>
</dbReference>
<proteinExistence type="predicted"/>
<feature type="domain" description="Amidohydrolase 3" evidence="1">
    <location>
        <begin position="81"/>
        <end position="246"/>
    </location>
</feature>
<feature type="non-terminal residue" evidence="2">
    <location>
        <position position="1"/>
    </location>
</feature>
<protein>
    <recommendedName>
        <fullName evidence="1">Amidohydrolase 3 domain-containing protein</fullName>
    </recommendedName>
</protein>
<dbReference type="InterPro" id="IPR013108">
    <property type="entry name" value="Amidohydro_3"/>
</dbReference>
<dbReference type="AlphaFoldDB" id="A0AA40E1R6"/>
<dbReference type="InterPro" id="IPR032466">
    <property type="entry name" value="Metal_Hydrolase"/>
</dbReference>
<evidence type="ECO:0000313" key="2">
    <source>
        <dbReference type="EMBL" id="KAK0721041.1"/>
    </source>
</evidence>
<dbReference type="Gene3D" id="2.30.40.10">
    <property type="entry name" value="Urease, subunit C, domain 1"/>
    <property type="match status" value="1"/>
</dbReference>
<accession>A0AA40E1R6</accession>
<dbReference type="GO" id="GO:0016810">
    <property type="term" value="F:hydrolase activity, acting on carbon-nitrogen (but not peptide) bonds"/>
    <property type="evidence" value="ECO:0007669"/>
    <property type="project" value="InterPro"/>
</dbReference>
<dbReference type="PANTHER" id="PTHR22642">
    <property type="entry name" value="IMIDAZOLONEPROPIONASE"/>
    <property type="match status" value="1"/>
</dbReference>